<organism evidence="1 2">
    <name type="scientific">Falsiroseomonas oleicola</name>
    <dbReference type="NCBI Taxonomy" id="2801474"/>
    <lineage>
        <taxon>Bacteria</taxon>
        <taxon>Pseudomonadati</taxon>
        <taxon>Pseudomonadota</taxon>
        <taxon>Alphaproteobacteria</taxon>
        <taxon>Acetobacterales</taxon>
        <taxon>Roseomonadaceae</taxon>
        <taxon>Falsiroseomonas</taxon>
    </lineage>
</organism>
<dbReference type="RefSeq" id="WP_216878036.1">
    <property type="nucleotide sequence ID" value="NZ_JAERQM010000006.1"/>
</dbReference>
<evidence type="ECO:0000313" key="1">
    <source>
        <dbReference type="EMBL" id="MBU8546027.1"/>
    </source>
</evidence>
<evidence type="ECO:0000313" key="2">
    <source>
        <dbReference type="Proteomes" id="UP000689967"/>
    </source>
</evidence>
<gene>
    <name evidence="1" type="ORF">JJQ90_20055</name>
</gene>
<proteinExistence type="predicted"/>
<dbReference type="Pfam" id="PF11010">
    <property type="entry name" value="DUF2848"/>
    <property type="match status" value="1"/>
</dbReference>
<accession>A0ABS6HDX9</accession>
<dbReference type="Proteomes" id="UP000689967">
    <property type="component" value="Unassembled WGS sequence"/>
</dbReference>
<sequence>MRLSFTRHSMAGSDRISLTPDALVIAGWAARDEAAVRHHIEELAAIGVPPPSSVPVYYRAAAANLTQAEVLEVLGPDSSGEVEPVLLSLADGLWVGLGSDHTDRKAEAIGIALSKQMCGKPVGRDLWRLEEVEPHWDSLILRATATIDGEAVLYQEGSLAALRHPRDLLARRPGGPGLPPGTLMFCGTLGAIGGIRPSSHFAMELHDPVLGRSLRHAYRVAELPVIA</sequence>
<reference evidence="1 2" key="1">
    <citation type="submission" date="2021-01" db="EMBL/GenBank/DDBJ databases">
        <title>Roseomonas sp. nov, a bacterium isolated from an oil production mixture in Yumen Oilfield.</title>
        <authorList>
            <person name="Wu D."/>
        </authorList>
    </citation>
    <scope>NUCLEOTIDE SEQUENCE [LARGE SCALE GENOMIC DNA]</scope>
    <source>
        <strain evidence="1 2">ROY-5-3</strain>
    </source>
</reference>
<dbReference type="InterPro" id="IPR021269">
    <property type="entry name" value="DUF2848"/>
</dbReference>
<comment type="caution">
    <text evidence="1">The sequence shown here is derived from an EMBL/GenBank/DDBJ whole genome shotgun (WGS) entry which is preliminary data.</text>
</comment>
<dbReference type="EMBL" id="JAERQM010000006">
    <property type="protein sequence ID" value="MBU8546027.1"/>
    <property type="molecule type" value="Genomic_DNA"/>
</dbReference>
<keyword evidence="2" id="KW-1185">Reference proteome</keyword>
<name>A0ABS6HDX9_9PROT</name>
<protein>
    <submittedName>
        <fullName evidence="1">DUF2848 domain-containing protein</fullName>
    </submittedName>
</protein>